<keyword evidence="1" id="KW-1133">Transmembrane helix</keyword>
<sequence length="482" mass="52045">MKKTFKKIGAALLVAAFLAVNLVPAMGAFAADQEKGSITVNNTVKDKVYNIYKVFDLTYSGDKVSYTIASEWEDFFKGAGAKYISDTNTGNSLNPIIVKGVVKYINITDDNVAGFAQDALAFAGSKEPTASATASGESYKFTGLSLGYYLVYPQGASLLKDGVASISSITSAKPDGTVNVKSTYPTVEKKVDEESFDYGQEATYTLISKVPDTTGYSEYTFKMTDALSKGLTLKPDSVTVEIDGKNMTNDSNITCSPDVANGELVIDFKMLNLQDLKGKTIKVTYHAAINKDAVIGQEGNSNKVTLQYSNNPKNGKETDTTTDEKKVYTAAITIDKYDGKDKKKLAGAEFVLRDGADTTAKYYCLKDDKVTWVDNLSDATKVTTNEKGRADFKGLKNGTYYLEETKAPEGYNMSTDKVKVEVDYANQNAEAFVKAQVENNTGKELPGTGGMGAKLFIVIGGGIGLLAAGMYRRSRKMNAGNR</sequence>
<organism evidence="4 5">
    <name type="scientific">Peptococcus niger</name>
    <dbReference type="NCBI Taxonomy" id="2741"/>
    <lineage>
        <taxon>Bacteria</taxon>
        <taxon>Bacillati</taxon>
        <taxon>Bacillota</taxon>
        <taxon>Clostridia</taxon>
        <taxon>Eubacteriales</taxon>
        <taxon>Peptococcaceae</taxon>
        <taxon>Peptococcus</taxon>
    </lineage>
</organism>
<reference evidence="4 5" key="1">
    <citation type="submission" date="2016-10" db="EMBL/GenBank/DDBJ databases">
        <authorList>
            <person name="de Groot N.N."/>
        </authorList>
    </citation>
    <scope>NUCLEOTIDE SEQUENCE [LARGE SCALE GENOMIC DNA]</scope>
    <source>
        <strain evidence="4 5">DSM 20475</strain>
    </source>
</reference>
<evidence type="ECO:0000256" key="2">
    <source>
        <dbReference type="SAM" id="SignalP"/>
    </source>
</evidence>
<evidence type="ECO:0000313" key="4">
    <source>
        <dbReference type="EMBL" id="SDD82211.1"/>
    </source>
</evidence>
<keyword evidence="5" id="KW-1185">Reference proteome</keyword>
<name>A0A1G6XW51_PEPNI</name>
<gene>
    <name evidence="4" type="ORF">SAMN04489866_1085</name>
</gene>
<dbReference type="Pfam" id="PF17802">
    <property type="entry name" value="SpaA"/>
    <property type="match status" value="1"/>
</dbReference>
<dbReference type="NCBIfam" id="TIGR04226">
    <property type="entry name" value="RrgB_K2N_iso_D2"/>
    <property type="match status" value="1"/>
</dbReference>
<feature type="chain" id="PRO_5011614577" evidence="2">
    <location>
        <begin position="31"/>
        <end position="482"/>
    </location>
</feature>
<feature type="transmembrane region" description="Helical" evidence="1">
    <location>
        <begin position="451"/>
        <end position="471"/>
    </location>
</feature>
<dbReference type="EMBL" id="FNAF01000008">
    <property type="protein sequence ID" value="SDD82211.1"/>
    <property type="molecule type" value="Genomic_DNA"/>
</dbReference>
<dbReference type="InterPro" id="IPR041033">
    <property type="entry name" value="SpaA_PFL_dom_1"/>
</dbReference>
<dbReference type="AlphaFoldDB" id="A0A1G6XW51"/>
<dbReference type="Gene3D" id="2.60.40.10">
    <property type="entry name" value="Immunoglobulins"/>
    <property type="match status" value="1"/>
</dbReference>
<dbReference type="Gene3D" id="2.60.40.740">
    <property type="match status" value="1"/>
</dbReference>
<dbReference type="NCBIfam" id="NF033902">
    <property type="entry name" value="iso_D2_wall_anc"/>
    <property type="match status" value="1"/>
</dbReference>
<accession>A0A1G6XW51</accession>
<dbReference type="InterPro" id="IPR026466">
    <property type="entry name" value="Fim_isopep_form_D2_dom"/>
</dbReference>
<feature type="domain" description="SpaA-like prealbumin fold" evidence="3">
    <location>
        <begin position="332"/>
        <end position="428"/>
    </location>
</feature>
<dbReference type="InterPro" id="IPR048052">
    <property type="entry name" value="FM1-like"/>
</dbReference>
<protein>
    <submittedName>
        <fullName evidence="4">Conserved repeat domain-containing protein/fimbrial isopeptide formation D2 domain-containing protein</fullName>
    </submittedName>
</protein>
<evidence type="ECO:0000259" key="3">
    <source>
        <dbReference type="Pfam" id="PF17802"/>
    </source>
</evidence>
<dbReference type="RefSeq" id="WP_091791967.1">
    <property type="nucleotide sequence ID" value="NZ_FNAF01000008.1"/>
</dbReference>
<evidence type="ECO:0000256" key="1">
    <source>
        <dbReference type="SAM" id="Phobius"/>
    </source>
</evidence>
<evidence type="ECO:0000313" key="5">
    <source>
        <dbReference type="Proteomes" id="UP000198995"/>
    </source>
</evidence>
<dbReference type="OrthoDB" id="2199792at2"/>
<keyword evidence="2" id="KW-0732">Signal</keyword>
<dbReference type="STRING" id="2741.SAMN04489866_1085"/>
<dbReference type="SUPFAM" id="SSF49478">
    <property type="entry name" value="Cna protein B-type domain"/>
    <property type="match status" value="1"/>
</dbReference>
<keyword evidence="1" id="KW-0472">Membrane</keyword>
<keyword evidence="1" id="KW-0812">Transmembrane</keyword>
<dbReference type="InterPro" id="IPR013783">
    <property type="entry name" value="Ig-like_fold"/>
</dbReference>
<dbReference type="Proteomes" id="UP000198995">
    <property type="component" value="Unassembled WGS sequence"/>
</dbReference>
<proteinExistence type="predicted"/>
<feature type="signal peptide" evidence="2">
    <location>
        <begin position="1"/>
        <end position="30"/>
    </location>
</feature>